<dbReference type="InParanoid" id="A0A194XAV7"/>
<keyword evidence="1" id="KW-0472">Membrane</keyword>
<protein>
    <submittedName>
        <fullName evidence="2">Uncharacterized protein</fullName>
    </submittedName>
</protein>
<keyword evidence="1" id="KW-1133">Transmembrane helix</keyword>
<keyword evidence="1" id="KW-0812">Transmembrane</keyword>
<sequence length="149" mass="16776">MPCHAYLLERKLTIQRAMLEPRILNYRPKKSELVLLPHLHSGSVCLIGFPPLLSSPRTKGKGGRGAHADDRLHDDEREIFFLSFSFCGRQQATIFIQSSGANERMNERTRSLNFHGVFFSILVPCLLAVGVVCVLVLYWAKFPFSGDDG</sequence>
<dbReference type="Proteomes" id="UP000070700">
    <property type="component" value="Unassembled WGS sequence"/>
</dbReference>
<dbReference type="AlphaFoldDB" id="A0A194XAV7"/>
<keyword evidence="3" id="KW-1185">Reference proteome</keyword>
<reference evidence="2 3" key="1">
    <citation type="submission" date="2015-10" db="EMBL/GenBank/DDBJ databases">
        <title>Full genome of DAOMC 229536 Phialocephala scopiformis, a fungal endophyte of spruce producing the potent anti-insectan compound rugulosin.</title>
        <authorList>
            <consortium name="DOE Joint Genome Institute"/>
            <person name="Walker A.K."/>
            <person name="Frasz S.L."/>
            <person name="Seifert K.A."/>
            <person name="Miller J.D."/>
            <person name="Mondo S.J."/>
            <person name="Labutti K."/>
            <person name="Lipzen A."/>
            <person name="Dockter R."/>
            <person name="Kennedy M."/>
            <person name="Grigoriev I.V."/>
            <person name="Spatafora J.W."/>
        </authorList>
    </citation>
    <scope>NUCLEOTIDE SEQUENCE [LARGE SCALE GENOMIC DNA]</scope>
    <source>
        <strain evidence="2 3">CBS 120377</strain>
    </source>
</reference>
<dbReference type="GeneID" id="28817726"/>
<dbReference type="KEGG" id="psco:LY89DRAFT_50459"/>
<dbReference type="RefSeq" id="XP_018071661.1">
    <property type="nucleotide sequence ID" value="XM_018208000.1"/>
</dbReference>
<accession>A0A194XAV7</accession>
<gene>
    <name evidence="2" type="ORF">LY89DRAFT_50459</name>
</gene>
<evidence type="ECO:0000256" key="1">
    <source>
        <dbReference type="SAM" id="Phobius"/>
    </source>
</evidence>
<evidence type="ECO:0000313" key="3">
    <source>
        <dbReference type="Proteomes" id="UP000070700"/>
    </source>
</evidence>
<evidence type="ECO:0000313" key="2">
    <source>
        <dbReference type="EMBL" id="KUJ17306.1"/>
    </source>
</evidence>
<organism evidence="2 3">
    <name type="scientific">Mollisia scopiformis</name>
    <name type="common">Conifer needle endophyte fungus</name>
    <name type="synonym">Phialocephala scopiformis</name>
    <dbReference type="NCBI Taxonomy" id="149040"/>
    <lineage>
        <taxon>Eukaryota</taxon>
        <taxon>Fungi</taxon>
        <taxon>Dikarya</taxon>
        <taxon>Ascomycota</taxon>
        <taxon>Pezizomycotina</taxon>
        <taxon>Leotiomycetes</taxon>
        <taxon>Helotiales</taxon>
        <taxon>Mollisiaceae</taxon>
        <taxon>Mollisia</taxon>
    </lineage>
</organism>
<dbReference type="EMBL" id="KQ947414">
    <property type="protein sequence ID" value="KUJ17306.1"/>
    <property type="molecule type" value="Genomic_DNA"/>
</dbReference>
<proteinExistence type="predicted"/>
<feature type="transmembrane region" description="Helical" evidence="1">
    <location>
        <begin position="114"/>
        <end position="140"/>
    </location>
</feature>
<name>A0A194XAV7_MOLSC</name>